<proteinExistence type="predicted"/>
<sequence>MSIKLHYLRNHLDKFLDNLGNYSEEQGERFHQDLKVMEERYQAESRPAPRRVRVTGVLTYGAAGVAKILFACRCKSNKQVILLDSELIFGSVETVEAIKHAYLAIDHISHIYIPIKAGGARRRPGRNRLWAAGRGRPPGPPGPPGLRRLLITKPLRVCRLTHTSLCARASLRRRLSL</sequence>
<evidence type="ECO:0000313" key="2">
    <source>
        <dbReference type="Proteomes" id="UP000299102"/>
    </source>
</evidence>
<protein>
    <submittedName>
        <fullName evidence="1">Uncharacterized protein</fullName>
    </submittedName>
</protein>
<dbReference type="OrthoDB" id="8063408at2759"/>
<dbReference type="AlphaFoldDB" id="A0A4C1T8A4"/>
<accession>A0A4C1T8A4</accession>
<reference evidence="1 2" key="1">
    <citation type="journal article" date="2019" name="Commun. Biol.">
        <title>The bagworm genome reveals a unique fibroin gene that provides high tensile strength.</title>
        <authorList>
            <person name="Kono N."/>
            <person name="Nakamura H."/>
            <person name="Ohtoshi R."/>
            <person name="Tomita M."/>
            <person name="Numata K."/>
            <person name="Arakawa K."/>
        </authorList>
    </citation>
    <scope>NUCLEOTIDE SEQUENCE [LARGE SCALE GENOMIC DNA]</scope>
</reference>
<dbReference type="EMBL" id="BGZK01000042">
    <property type="protein sequence ID" value="GBP10723.1"/>
    <property type="molecule type" value="Genomic_DNA"/>
</dbReference>
<organism evidence="1 2">
    <name type="scientific">Eumeta variegata</name>
    <name type="common">Bagworm moth</name>
    <name type="synonym">Eumeta japonica</name>
    <dbReference type="NCBI Taxonomy" id="151549"/>
    <lineage>
        <taxon>Eukaryota</taxon>
        <taxon>Metazoa</taxon>
        <taxon>Ecdysozoa</taxon>
        <taxon>Arthropoda</taxon>
        <taxon>Hexapoda</taxon>
        <taxon>Insecta</taxon>
        <taxon>Pterygota</taxon>
        <taxon>Neoptera</taxon>
        <taxon>Endopterygota</taxon>
        <taxon>Lepidoptera</taxon>
        <taxon>Glossata</taxon>
        <taxon>Ditrysia</taxon>
        <taxon>Tineoidea</taxon>
        <taxon>Psychidae</taxon>
        <taxon>Oiketicinae</taxon>
        <taxon>Eumeta</taxon>
    </lineage>
</organism>
<comment type="caution">
    <text evidence="1">The sequence shown here is derived from an EMBL/GenBank/DDBJ whole genome shotgun (WGS) entry which is preliminary data.</text>
</comment>
<keyword evidence="2" id="KW-1185">Reference proteome</keyword>
<evidence type="ECO:0000313" key="1">
    <source>
        <dbReference type="EMBL" id="GBP10723.1"/>
    </source>
</evidence>
<name>A0A4C1T8A4_EUMVA</name>
<dbReference type="PANTHER" id="PTHR46114">
    <property type="entry name" value="APPLE DOMAIN-CONTAINING PROTEIN"/>
    <property type="match status" value="1"/>
</dbReference>
<dbReference type="Proteomes" id="UP000299102">
    <property type="component" value="Unassembled WGS sequence"/>
</dbReference>
<gene>
    <name evidence="1" type="ORF">EVAR_6281_1</name>
</gene>
<dbReference type="PANTHER" id="PTHR46114:SF1">
    <property type="entry name" value="ZAD DOMAIN-CONTAINING PROTEIN"/>
    <property type="match status" value="1"/>
</dbReference>